<comment type="function">
    <text evidence="5">Involved in rRNA-processing and ribosome biogenesis.</text>
</comment>
<accession>A0A5C3LD84</accession>
<evidence type="ECO:0000256" key="6">
    <source>
        <dbReference type="ARBA" id="ARBA00038503"/>
    </source>
</evidence>
<keyword evidence="2" id="KW-0690">Ribosome biogenesis</keyword>
<organism evidence="10 11">
    <name type="scientific">Coprinopsis marcescibilis</name>
    <name type="common">Agaric fungus</name>
    <name type="synonym">Psathyrella marcescibilis</name>
    <dbReference type="NCBI Taxonomy" id="230819"/>
    <lineage>
        <taxon>Eukaryota</taxon>
        <taxon>Fungi</taxon>
        <taxon>Dikarya</taxon>
        <taxon>Basidiomycota</taxon>
        <taxon>Agaricomycotina</taxon>
        <taxon>Agaricomycetes</taxon>
        <taxon>Agaricomycetidae</taxon>
        <taxon>Agaricales</taxon>
        <taxon>Agaricineae</taxon>
        <taxon>Psathyrellaceae</taxon>
        <taxon>Coprinopsis</taxon>
    </lineage>
</organism>
<feature type="compositionally biased region" description="Low complexity" evidence="8">
    <location>
        <begin position="215"/>
        <end position="227"/>
    </location>
</feature>
<gene>
    <name evidence="10" type="ORF">FA15DRAFT_17694</name>
</gene>
<reference evidence="10 11" key="1">
    <citation type="journal article" date="2019" name="Nat. Ecol. Evol.">
        <title>Megaphylogeny resolves global patterns of mushroom evolution.</title>
        <authorList>
            <person name="Varga T."/>
            <person name="Krizsan K."/>
            <person name="Foldi C."/>
            <person name="Dima B."/>
            <person name="Sanchez-Garcia M."/>
            <person name="Sanchez-Ramirez S."/>
            <person name="Szollosi G.J."/>
            <person name="Szarkandi J.G."/>
            <person name="Papp V."/>
            <person name="Albert L."/>
            <person name="Andreopoulos W."/>
            <person name="Angelini C."/>
            <person name="Antonin V."/>
            <person name="Barry K.W."/>
            <person name="Bougher N.L."/>
            <person name="Buchanan P."/>
            <person name="Buyck B."/>
            <person name="Bense V."/>
            <person name="Catcheside P."/>
            <person name="Chovatia M."/>
            <person name="Cooper J."/>
            <person name="Damon W."/>
            <person name="Desjardin D."/>
            <person name="Finy P."/>
            <person name="Geml J."/>
            <person name="Haridas S."/>
            <person name="Hughes K."/>
            <person name="Justo A."/>
            <person name="Karasinski D."/>
            <person name="Kautmanova I."/>
            <person name="Kiss B."/>
            <person name="Kocsube S."/>
            <person name="Kotiranta H."/>
            <person name="LaButti K.M."/>
            <person name="Lechner B.E."/>
            <person name="Liimatainen K."/>
            <person name="Lipzen A."/>
            <person name="Lukacs Z."/>
            <person name="Mihaltcheva S."/>
            <person name="Morgado L.N."/>
            <person name="Niskanen T."/>
            <person name="Noordeloos M.E."/>
            <person name="Ohm R.A."/>
            <person name="Ortiz-Santana B."/>
            <person name="Ovrebo C."/>
            <person name="Racz N."/>
            <person name="Riley R."/>
            <person name="Savchenko A."/>
            <person name="Shiryaev A."/>
            <person name="Soop K."/>
            <person name="Spirin V."/>
            <person name="Szebenyi C."/>
            <person name="Tomsovsky M."/>
            <person name="Tulloss R.E."/>
            <person name="Uehling J."/>
            <person name="Grigoriev I.V."/>
            <person name="Vagvolgyi C."/>
            <person name="Papp T."/>
            <person name="Martin F.M."/>
            <person name="Miettinen O."/>
            <person name="Hibbett D.S."/>
            <person name="Nagy L.G."/>
        </authorList>
    </citation>
    <scope>NUCLEOTIDE SEQUENCE [LARGE SCALE GENOMIC DNA]</scope>
    <source>
        <strain evidence="10 11">CBS 121175</strain>
    </source>
</reference>
<dbReference type="InterPro" id="IPR006984">
    <property type="entry name" value="Fcf1/UTP23"/>
</dbReference>
<dbReference type="STRING" id="230819.A0A5C3LD84"/>
<comment type="subcellular location">
    <subcellularLocation>
        <location evidence="1">Nucleus</location>
        <location evidence="1">Nucleolus</location>
    </subcellularLocation>
</comment>
<feature type="compositionally biased region" description="Basic residues" evidence="8">
    <location>
        <begin position="260"/>
        <end position="269"/>
    </location>
</feature>
<keyword evidence="4" id="KW-0539">Nucleus</keyword>
<dbReference type="AlphaFoldDB" id="A0A5C3LD84"/>
<feature type="region of interest" description="Disordered" evidence="8">
    <location>
        <begin position="170"/>
        <end position="285"/>
    </location>
</feature>
<dbReference type="PANTHER" id="PTHR12416">
    <property type="entry name" value="RRNA-PROCESSING PROTEIN UTP23 HOMOLOG"/>
    <property type="match status" value="1"/>
</dbReference>
<evidence type="ECO:0000256" key="4">
    <source>
        <dbReference type="ARBA" id="ARBA00023242"/>
    </source>
</evidence>
<evidence type="ECO:0000256" key="7">
    <source>
        <dbReference type="ARBA" id="ARBA00076388"/>
    </source>
</evidence>
<dbReference type="InterPro" id="IPR057776">
    <property type="entry name" value="UTP23_sensor"/>
</dbReference>
<evidence type="ECO:0000256" key="2">
    <source>
        <dbReference type="ARBA" id="ARBA00022517"/>
    </source>
</evidence>
<name>A0A5C3LD84_COPMA</name>
<dbReference type="Gene3D" id="3.40.50.1010">
    <property type="entry name" value="5'-nuclease"/>
    <property type="match status" value="1"/>
</dbReference>
<dbReference type="OrthoDB" id="25675at2759"/>
<dbReference type="SUPFAM" id="SSF88723">
    <property type="entry name" value="PIN domain-like"/>
    <property type="match status" value="1"/>
</dbReference>
<evidence type="ECO:0000256" key="8">
    <source>
        <dbReference type="SAM" id="MobiDB-lite"/>
    </source>
</evidence>
<sequence length="285" mass="32341">MRQKRAKAYRKLMHLYCQFFGFRQPYQLLIEPEICKLAIANKFDLWKQLSTVVQGEVKPMITQCCIHSLYLEGKDQQPAVDLAKTFERRKCNHREAIPPEDCLKDVVGETNKHRYVIVAQSQPLRNLLRSIPATPLIHINRSVMVLEPPSHVTLRTKLLMEERTMGASGSDLALVKSVEPADAPKKKKKGPKGPNPLSVKKKKAEPKEQQKNLNPKSLPPSSQLAPLSKRKREPDADDSDDDKEPPAKASEEFSGETSQKKKRKRRRKAKPEPDESNKVPATNDS</sequence>
<keyword evidence="11" id="KW-1185">Reference proteome</keyword>
<dbReference type="CDD" id="cd09865">
    <property type="entry name" value="PIN_ScUtp23p-like"/>
    <property type="match status" value="1"/>
</dbReference>
<dbReference type="GO" id="GO:0006364">
    <property type="term" value="P:rRNA processing"/>
    <property type="evidence" value="ECO:0007669"/>
    <property type="project" value="UniProtKB-KW"/>
</dbReference>
<evidence type="ECO:0000259" key="9">
    <source>
        <dbReference type="Pfam" id="PF24779"/>
    </source>
</evidence>
<dbReference type="Proteomes" id="UP000307440">
    <property type="component" value="Unassembled WGS sequence"/>
</dbReference>
<dbReference type="EMBL" id="ML210146">
    <property type="protein sequence ID" value="TFK30612.1"/>
    <property type="molecule type" value="Genomic_DNA"/>
</dbReference>
<evidence type="ECO:0000256" key="5">
    <source>
        <dbReference type="ARBA" id="ARBA00037300"/>
    </source>
</evidence>
<proteinExistence type="inferred from homology"/>
<comment type="similarity">
    <text evidence="6">Belongs to the UTP23/FCF1 family. UTP23 subfamily.</text>
</comment>
<evidence type="ECO:0000256" key="1">
    <source>
        <dbReference type="ARBA" id="ARBA00004604"/>
    </source>
</evidence>
<dbReference type="Pfam" id="PF24779">
    <property type="entry name" value="UTP23_sensor"/>
    <property type="match status" value="1"/>
</dbReference>
<evidence type="ECO:0000256" key="3">
    <source>
        <dbReference type="ARBA" id="ARBA00022552"/>
    </source>
</evidence>
<protein>
    <recommendedName>
        <fullName evidence="7">U three protein 23</fullName>
    </recommendedName>
</protein>
<feature type="domain" description="UTP23 sensor motif region" evidence="9">
    <location>
        <begin position="185"/>
        <end position="203"/>
    </location>
</feature>
<dbReference type="GO" id="GO:0032040">
    <property type="term" value="C:small-subunit processome"/>
    <property type="evidence" value="ECO:0007669"/>
    <property type="project" value="InterPro"/>
</dbReference>
<dbReference type="InterPro" id="IPR029060">
    <property type="entry name" value="PIN-like_dom_sf"/>
</dbReference>
<dbReference type="Pfam" id="PF04900">
    <property type="entry name" value="Fcf1"/>
    <property type="match status" value="1"/>
</dbReference>
<evidence type="ECO:0000313" key="10">
    <source>
        <dbReference type="EMBL" id="TFK30612.1"/>
    </source>
</evidence>
<evidence type="ECO:0000313" key="11">
    <source>
        <dbReference type="Proteomes" id="UP000307440"/>
    </source>
</evidence>
<keyword evidence="3" id="KW-0698">rRNA processing</keyword>
<dbReference type="FunFam" id="3.40.50.1010:FF:000006">
    <property type="entry name" value="rRNA-processing protein UTP23 homolog"/>
    <property type="match status" value="1"/>
</dbReference>